<name>A0ABM1ES17_PRICU</name>
<feature type="compositionally biased region" description="Basic residues" evidence="1">
    <location>
        <begin position="10"/>
        <end position="27"/>
    </location>
</feature>
<gene>
    <name evidence="3" type="primary">LOC106815078</name>
</gene>
<organism evidence="2 3">
    <name type="scientific">Priapulus caudatus</name>
    <name type="common">Priapulid worm</name>
    <dbReference type="NCBI Taxonomy" id="37621"/>
    <lineage>
        <taxon>Eukaryota</taxon>
        <taxon>Metazoa</taxon>
        <taxon>Ecdysozoa</taxon>
        <taxon>Scalidophora</taxon>
        <taxon>Priapulida</taxon>
        <taxon>Priapulimorpha</taxon>
        <taxon>Priapulimorphida</taxon>
        <taxon>Priapulidae</taxon>
        <taxon>Priapulus</taxon>
    </lineage>
</organism>
<protein>
    <submittedName>
        <fullName evidence="3">Uncharacterized protein LOC106815078</fullName>
    </submittedName>
</protein>
<proteinExistence type="predicted"/>
<dbReference type="GeneID" id="106815078"/>
<feature type="region of interest" description="Disordered" evidence="1">
    <location>
        <begin position="190"/>
        <end position="217"/>
    </location>
</feature>
<feature type="compositionally biased region" description="Low complexity" evidence="1">
    <location>
        <begin position="43"/>
        <end position="54"/>
    </location>
</feature>
<evidence type="ECO:0000313" key="3">
    <source>
        <dbReference type="RefSeq" id="XP_014674988.1"/>
    </source>
</evidence>
<sequence length="279" mass="31386">MATSVMPAAGKKKRRRKRKRKRKSKKNKTGEESEGQLEITELDNNSDGMSPSSDDGSEEGLVTDPKTDGVVIVENVRADCYKPIEVIVHETDDSLWWDEDIDVINRKTITNVAEYEEISGIDNMVSVDLWDEEAEEQRCPSIEEEFNAIEMTDYGKKHNPRLPRPDSGFQDDDVVLSSIETEMEVLAATRRADRADSGVQSDGDSECEINTDEQQQQHMSKYPAIFDDDDDDEEVFNVKTQTSIVEKILSKTKGEKSRLIVGKEDEIMPGCCVPGCTIL</sequence>
<dbReference type="Proteomes" id="UP000695022">
    <property type="component" value="Unplaced"/>
</dbReference>
<keyword evidence="2" id="KW-1185">Reference proteome</keyword>
<evidence type="ECO:0000256" key="1">
    <source>
        <dbReference type="SAM" id="MobiDB-lite"/>
    </source>
</evidence>
<reference evidence="3" key="1">
    <citation type="submission" date="2025-08" db="UniProtKB">
        <authorList>
            <consortium name="RefSeq"/>
        </authorList>
    </citation>
    <scope>IDENTIFICATION</scope>
</reference>
<evidence type="ECO:0000313" key="2">
    <source>
        <dbReference type="Proteomes" id="UP000695022"/>
    </source>
</evidence>
<dbReference type="RefSeq" id="XP_014674988.1">
    <property type="nucleotide sequence ID" value="XM_014819502.1"/>
</dbReference>
<accession>A0ABM1ES17</accession>
<feature type="region of interest" description="Disordered" evidence="1">
    <location>
        <begin position="1"/>
        <end position="66"/>
    </location>
</feature>